<keyword evidence="1" id="KW-0812">Transmembrane</keyword>
<name>A0A343L9T3_9HYME</name>
<dbReference type="CTD" id="4509"/>
<evidence type="ECO:0000313" key="2">
    <source>
        <dbReference type="EMBL" id="ATN28910.1"/>
    </source>
</evidence>
<keyword evidence="1" id="KW-1133">Transmembrane helix</keyword>
<proteinExistence type="predicted"/>
<keyword evidence="2" id="KW-0496">Mitochondrion</keyword>
<evidence type="ECO:0000256" key="1">
    <source>
        <dbReference type="SAM" id="Phobius"/>
    </source>
</evidence>
<organism evidence="2">
    <name type="scientific">Apis nuluensis</name>
    <dbReference type="NCBI Taxonomy" id="96030"/>
    <lineage>
        <taxon>Eukaryota</taxon>
        <taxon>Metazoa</taxon>
        <taxon>Ecdysozoa</taxon>
        <taxon>Arthropoda</taxon>
        <taxon>Hexapoda</taxon>
        <taxon>Insecta</taxon>
        <taxon>Pterygota</taxon>
        <taxon>Neoptera</taxon>
        <taxon>Endopterygota</taxon>
        <taxon>Hymenoptera</taxon>
        <taxon>Apocrita</taxon>
        <taxon>Aculeata</taxon>
        <taxon>Apoidea</taxon>
        <taxon>Anthophila</taxon>
        <taxon>Apidae</taxon>
        <taxon>Apis</taxon>
    </lineage>
</organism>
<reference evidence="2" key="1">
    <citation type="submission" date="2017-07" db="EMBL/GenBank/DDBJ databases">
        <title>The complete mitochondrial genome of the Asian cavity nesting honey bee, Apis nuluensis Tingek (Insecta: Hymenoptera: Apidae).</title>
        <authorList>
            <person name="Eimanifar A."/>
            <person name="Kimball R.T."/>
            <person name="Braun E.L."/>
            <person name="Fuchs S."/>
            <person name="Grinewald B."/>
            <person name="Ellis J.D."/>
        </authorList>
    </citation>
    <scope>NUCLEOTIDE SEQUENCE</scope>
</reference>
<dbReference type="AlphaFoldDB" id="A0A343L9T3"/>
<dbReference type="EMBL" id="MF565375">
    <property type="protein sequence ID" value="ATN28910.1"/>
    <property type="molecule type" value="Genomic_DNA"/>
</dbReference>
<dbReference type="RefSeq" id="YP_009441409.1">
    <property type="nucleotide sequence ID" value="NC_036235.1"/>
</dbReference>
<geneLocation type="mitochondrion" evidence="2"/>
<keyword evidence="1" id="KW-0472">Membrane</keyword>
<feature type="transmembrane region" description="Helical" evidence="1">
    <location>
        <begin position="12"/>
        <end position="36"/>
    </location>
</feature>
<accession>A0A343L9T3</accession>
<sequence length="54" mass="6986">MPQMMPMKWFMIYFSYLMIFNLFIMLLNSFLIKINFKKIEEKKKMQLKKWNWLW</sequence>
<protein>
    <submittedName>
        <fullName evidence="2">ATP synthase F0 subunit 8</fullName>
    </submittedName>
</protein>
<dbReference type="GeneID" id="34927648"/>
<gene>
    <name evidence="2" type="primary">ATP8</name>
</gene>